<proteinExistence type="inferred from homology"/>
<dbReference type="SUPFAM" id="SSF52540">
    <property type="entry name" value="P-loop containing nucleoside triphosphate hydrolases"/>
    <property type="match status" value="1"/>
</dbReference>
<dbReference type="Proteomes" id="UP000095431">
    <property type="component" value="Unassembled WGS sequence"/>
</dbReference>
<dbReference type="InterPro" id="IPR010994">
    <property type="entry name" value="RuvA_2-like"/>
</dbReference>
<dbReference type="NCBIfam" id="TIGR01448">
    <property type="entry name" value="recD_rel"/>
    <property type="match status" value="1"/>
</dbReference>
<dbReference type="GO" id="GO:0006310">
    <property type="term" value="P:DNA recombination"/>
    <property type="evidence" value="ECO:0007669"/>
    <property type="project" value="InterPro"/>
</dbReference>
<dbReference type="SMART" id="SM00382">
    <property type="entry name" value="AAA"/>
    <property type="match status" value="1"/>
</dbReference>
<dbReference type="GO" id="GO:0006281">
    <property type="term" value="P:DNA repair"/>
    <property type="evidence" value="ECO:0007669"/>
    <property type="project" value="InterPro"/>
</dbReference>
<keyword evidence="3" id="KW-0238">DNA-binding</keyword>
<dbReference type="InterPro" id="IPR050534">
    <property type="entry name" value="Coronavir_polyprotein_1ab"/>
</dbReference>
<reference evidence="6 7" key="1">
    <citation type="submission" date="2015-09" db="EMBL/GenBank/DDBJ databases">
        <authorList>
            <consortium name="Pathogen Informatics"/>
        </authorList>
    </citation>
    <scope>NUCLEOTIDE SEQUENCE [LARGE SCALE GENOMIC DNA]</scope>
    <source>
        <strain evidence="6 7">2789STDY5834863</strain>
    </source>
</reference>
<name>A0A173YCA1_9FIRM</name>
<dbReference type="GO" id="GO:0017116">
    <property type="term" value="F:single-stranded DNA helicase activity"/>
    <property type="evidence" value="ECO:0007669"/>
    <property type="project" value="TreeGrafter"/>
</dbReference>
<dbReference type="Pfam" id="PF18335">
    <property type="entry name" value="SH3_13"/>
    <property type="match status" value="1"/>
</dbReference>
<dbReference type="CDD" id="cd18809">
    <property type="entry name" value="SF1_C_RecD"/>
    <property type="match status" value="1"/>
</dbReference>
<keyword evidence="3 6" id="KW-0378">Hydrolase</keyword>
<dbReference type="InterPro" id="IPR055446">
    <property type="entry name" value="RecD2_N_OB"/>
</dbReference>
<evidence type="ECO:0000256" key="2">
    <source>
        <dbReference type="ARBA" id="ARBA00022840"/>
    </source>
</evidence>
<feature type="domain" description="Helix-hairpin-helix DNA-binding motif class 1" evidence="4">
    <location>
        <begin position="119"/>
        <end position="138"/>
    </location>
</feature>
<dbReference type="GO" id="GO:0043139">
    <property type="term" value="F:5'-3' DNA helicase activity"/>
    <property type="evidence" value="ECO:0007669"/>
    <property type="project" value="UniProtKB-UniRule"/>
</dbReference>
<keyword evidence="3" id="KW-0413">Isomerase</keyword>
<evidence type="ECO:0000259" key="5">
    <source>
        <dbReference type="SMART" id="SM00382"/>
    </source>
</evidence>
<dbReference type="SMART" id="SM00278">
    <property type="entry name" value="HhH1"/>
    <property type="match status" value="2"/>
</dbReference>
<evidence type="ECO:0000256" key="1">
    <source>
        <dbReference type="ARBA" id="ARBA00022741"/>
    </source>
</evidence>
<dbReference type="HAMAP" id="MF_01488">
    <property type="entry name" value="RecD2"/>
    <property type="match status" value="1"/>
</dbReference>
<dbReference type="InterPro" id="IPR027785">
    <property type="entry name" value="UvrD-like_helicase_C"/>
</dbReference>
<dbReference type="SUPFAM" id="SSF47781">
    <property type="entry name" value="RuvA domain 2-like"/>
    <property type="match status" value="1"/>
</dbReference>
<dbReference type="RefSeq" id="WP_008706143.1">
    <property type="nucleotide sequence ID" value="NZ_BTHH01000002.1"/>
</dbReference>
<dbReference type="InterPro" id="IPR003583">
    <property type="entry name" value="Hlx-hairpin-Hlx_DNA-bd_motif"/>
</dbReference>
<dbReference type="Gene3D" id="2.30.30.940">
    <property type="match status" value="1"/>
</dbReference>
<dbReference type="EC" id="5.6.2.3" evidence="3"/>
<dbReference type="InterPro" id="IPR006345">
    <property type="entry name" value="RecD2"/>
</dbReference>
<keyword evidence="1 3" id="KW-0547">Nucleotide-binding</keyword>
<dbReference type="GO" id="GO:0003677">
    <property type="term" value="F:DNA binding"/>
    <property type="evidence" value="ECO:0007669"/>
    <property type="project" value="UniProtKB-UniRule"/>
</dbReference>
<accession>A0A173YCA1</accession>
<dbReference type="eggNOG" id="COG0507">
    <property type="taxonomic scope" value="Bacteria"/>
</dbReference>
<feature type="domain" description="AAA+ ATPase" evidence="5">
    <location>
        <begin position="334"/>
        <end position="486"/>
    </location>
</feature>
<dbReference type="CDD" id="cd17933">
    <property type="entry name" value="DEXSc_RecD-like"/>
    <property type="match status" value="1"/>
</dbReference>
<dbReference type="GO" id="GO:0016887">
    <property type="term" value="F:ATP hydrolysis activity"/>
    <property type="evidence" value="ECO:0007669"/>
    <property type="project" value="RHEA"/>
</dbReference>
<keyword evidence="2 3" id="KW-0067">ATP-binding</keyword>
<gene>
    <name evidence="6" type="primary">recD</name>
    <name evidence="3" type="synonym">recD2</name>
    <name evidence="6" type="ORF">ERS852478_00606</name>
</gene>
<dbReference type="InterPro" id="IPR041451">
    <property type="entry name" value="RecD2_SH13"/>
</dbReference>
<comment type="function">
    <text evidence="3">DNA-dependent ATPase and ATP-dependent 5'-3' DNA helicase. Has no activity on blunt DNA or DNA with 3'-overhangs, requires at least 10 bases of 5'-ssDNA for helicase activity.</text>
</comment>
<protein>
    <recommendedName>
        <fullName evidence="3">ATP-dependent RecD2 DNA helicase</fullName>
        <ecNumber evidence="3">5.6.2.3</ecNumber>
    </recommendedName>
    <alternativeName>
        <fullName evidence="3">DNA 5'-3' helicase subunit RecD2</fullName>
    </alternativeName>
</protein>
<dbReference type="Gene3D" id="1.10.150.20">
    <property type="entry name" value="5' to 3' exonuclease, C-terminal subdomain"/>
    <property type="match status" value="1"/>
</dbReference>
<dbReference type="GO" id="GO:0009338">
    <property type="term" value="C:exodeoxyribonuclease V complex"/>
    <property type="evidence" value="ECO:0007669"/>
    <property type="project" value="TreeGrafter"/>
</dbReference>
<dbReference type="InterPro" id="IPR027417">
    <property type="entry name" value="P-loop_NTPase"/>
</dbReference>
<dbReference type="PANTHER" id="PTHR43788:SF6">
    <property type="entry name" value="DNA HELICASE B"/>
    <property type="match status" value="1"/>
</dbReference>
<dbReference type="InterPro" id="IPR003593">
    <property type="entry name" value="AAA+_ATPase"/>
</dbReference>
<sequence>MSETVTGYIDHVIFRNEDNGYTVMVLKGTKKEEELTCVGSFPAITQGASIEATGVYIHHPVYGKQFQISSFTEKMPEDTYGIERYLGSGAIRGIGAALAARIVRKFGDDTLRIVEEEPERLAEVKGISEKKAREIAAQVSEKAEMRKVMIFLQKYGISLNLGAKIYQKYKESVYTILQENPYRLAEDISGVGFKIADEIAARVGIHADSDYRIRSGMLYTLLQASGEGHTYLPREQLFTRCARLLGVDESYMEKHLMDMVIDRKLVLKEKSGETIVYPAQYYYLELNTARMLNELNIVCPEDKELVRHRIELIEKETGTVLDEMQKKAITEAADHGLFILTGGPGTGKTTTINAIIRFFEGEGAEIRLAAPTGRAAKRMTETTGYEAQTIHRLLELNGMPEEERDGHSAKFERNAQNPLEADVIIIDEMSMVDIHLMHSLLLAVVAGTRLILVGDENQLPSVGPGNVLRDIIRSRCFHVVELTKIFRQASESDIVVNAHKINKGEQVQINNKSRDFFFLKRYDADIIIRVVIALIQEKLPRYVDAKPFEIQVLTPMRKGLLGVERLNQILQRYLNPPEDGKSERAVGDRLFRTGDKVMQIRNNYQMEWEIRGRYGVVIEKGVGVFNGDTGILREINEFAETAEVEFEDGRFAMYSFKQLEELELAYAITIHKSQGSEYPAVILPLLSGPQMLLNRNLLYTAVTRARKCVTVVGKEETFAEMIRNEKQQKRYSALDERIRELSETTGDNNTDGEE</sequence>
<dbReference type="PANTHER" id="PTHR43788">
    <property type="entry name" value="DNA2/NAM7 HELICASE FAMILY MEMBER"/>
    <property type="match status" value="1"/>
</dbReference>
<dbReference type="Pfam" id="PF23139">
    <property type="entry name" value="OB_YrrC"/>
    <property type="match status" value="1"/>
</dbReference>
<evidence type="ECO:0000313" key="7">
    <source>
        <dbReference type="Proteomes" id="UP000095431"/>
    </source>
</evidence>
<keyword evidence="3" id="KW-0347">Helicase</keyword>
<dbReference type="InterPro" id="IPR029493">
    <property type="entry name" value="RecD2-like_HHH"/>
</dbReference>
<dbReference type="Pfam" id="PF13245">
    <property type="entry name" value="AAA_19"/>
    <property type="match status" value="1"/>
</dbReference>
<evidence type="ECO:0000259" key="4">
    <source>
        <dbReference type="SMART" id="SM00278"/>
    </source>
</evidence>
<dbReference type="Gene3D" id="1.10.10.2220">
    <property type="match status" value="1"/>
</dbReference>
<dbReference type="EMBL" id="CYZN01000003">
    <property type="protein sequence ID" value="CUN60837.1"/>
    <property type="molecule type" value="Genomic_DNA"/>
</dbReference>
<dbReference type="Pfam" id="PF14490">
    <property type="entry name" value="HHH_RecD2"/>
    <property type="match status" value="2"/>
</dbReference>
<evidence type="ECO:0000256" key="3">
    <source>
        <dbReference type="HAMAP-Rule" id="MF_01488"/>
    </source>
</evidence>
<comment type="catalytic activity">
    <reaction evidence="3">
        <text>ATP + H2O = ADP + phosphate + H(+)</text>
        <dbReference type="Rhea" id="RHEA:13065"/>
        <dbReference type="ChEBI" id="CHEBI:15377"/>
        <dbReference type="ChEBI" id="CHEBI:15378"/>
        <dbReference type="ChEBI" id="CHEBI:30616"/>
        <dbReference type="ChEBI" id="CHEBI:43474"/>
        <dbReference type="ChEBI" id="CHEBI:456216"/>
        <dbReference type="EC" id="5.6.2.3"/>
    </reaction>
</comment>
<evidence type="ECO:0000313" key="6">
    <source>
        <dbReference type="EMBL" id="CUN60837.1"/>
    </source>
</evidence>
<feature type="binding site" evidence="3">
    <location>
        <begin position="345"/>
        <end position="349"/>
    </location>
    <ligand>
        <name>ATP</name>
        <dbReference type="ChEBI" id="CHEBI:30616"/>
    </ligand>
</feature>
<dbReference type="AlphaFoldDB" id="A0A173YCA1"/>
<comment type="similarity">
    <text evidence="3">Belongs to the RecD family. RecD2 subfamily.</text>
</comment>
<dbReference type="GO" id="GO:0005524">
    <property type="term" value="F:ATP binding"/>
    <property type="evidence" value="ECO:0007669"/>
    <property type="project" value="UniProtKB-UniRule"/>
</dbReference>
<organism evidence="6 7">
    <name type="scientific">Blautia wexlerae</name>
    <dbReference type="NCBI Taxonomy" id="418240"/>
    <lineage>
        <taxon>Bacteria</taxon>
        <taxon>Bacillati</taxon>
        <taxon>Bacillota</taxon>
        <taxon>Clostridia</taxon>
        <taxon>Lachnospirales</taxon>
        <taxon>Lachnospiraceae</taxon>
        <taxon>Blautia</taxon>
    </lineage>
</organism>
<dbReference type="Gene3D" id="3.40.50.300">
    <property type="entry name" value="P-loop containing nucleotide triphosphate hydrolases"/>
    <property type="match status" value="2"/>
</dbReference>
<dbReference type="Pfam" id="PF13538">
    <property type="entry name" value="UvrD_C_2"/>
    <property type="match status" value="1"/>
</dbReference>
<feature type="domain" description="Helix-hairpin-helix DNA-binding motif class 1" evidence="4">
    <location>
        <begin position="183"/>
        <end position="202"/>
    </location>
</feature>